<feature type="domain" description="ABC3 transporter permease C-terminal" evidence="7">
    <location>
        <begin position="578"/>
        <end position="692"/>
    </location>
</feature>
<name>A0A415PNC1_9FIRM</name>
<feature type="transmembrane region" description="Helical" evidence="6">
    <location>
        <begin position="287"/>
        <end position="310"/>
    </location>
</feature>
<reference evidence="8 9" key="1">
    <citation type="submission" date="2018-08" db="EMBL/GenBank/DDBJ databases">
        <title>A genome reference for cultivated species of the human gut microbiota.</title>
        <authorList>
            <person name="Zou Y."/>
            <person name="Xue W."/>
            <person name="Luo G."/>
        </authorList>
    </citation>
    <scope>NUCLEOTIDE SEQUENCE [LARGE SCALE GENOMIC DNA]</scope>
    <source>
        <strain evidence="8 9">AF35-6BH</strain>
    </source>
</reference>
<feature type="transmembrane region" description="Helical" evidence="6">
    <location>
        <begin position="202"/>
        <end position="224"/>
    </location>
</feature>
<keyword evidence="5 6" id="KW-0472">Membrane</keyword>
<sequence>MYFKLALKNVKKSFKDFLIYFLTLAFAVCLFYIFNSFQSQQAVLEMNASQAEIVDLLSTFMSLLSVFVTVVLAFLILYANNFLIRRRKRELGIYTLLGMPKGKISKILVYETLIIGIISLITGMLFGILLSQALTAVTASMFEVPLNYHFVFSPWATLITFLSFGGIFLLTMVFNTFVLNHYKLIDLINADRKNDEFKIKKVWISALIFMLSVIILGCTYYYAIDKGLLAFNNLPMIIAAGCLGTVLFFLSLAGFLLTVVKSNKKLYFHGLNSFILRQLHSNINSNFLSMSVVCIMLLLSIGALSTGMSLNNTINKTIRVSTPYDATISLREHYELVDKEASDEDRKFAVHLNEESQKMMANTKKLYESLNQKYADKLQGSNIVSTYLSDFTYEDLKKLHILNKDNSAMLPNEYDMPLMLIPLSVFNQELKVRDFDPIELKNDEIYIHNDSGVLADFTYDILEDKPIMEIFNKSFHVINDDFEIMPIGTTSAVGSMGICIVMPDSQIPKNATVYETYWNFDVIKDTDAERIRQESTNTLSNSNSKYECGYMYSSDTKEDVYVNSKGLSVVFTYIGIYLGIVFLMASAVILALQQLSQANDNKKRYTILEKIGTEKKMINRSIFVQIAIYFFLPLLLAIVHSIVGIQVVNNIVMVFGRASILTSSLITAGIIILIYGAYFLITYIGYKNICKTTR</sequence>
<comment type="similarity">
    <text evidence="6">Belongs to the ABC-4 integral membrane protein family.</text>
</comment>
<dbReference type="PANTHER" id="PTHR46795">
    <property type="entry name" value="ABC TRANSPORTER PERMEASE-RELATED-RELATED"/>
    <property type="match status" value="1"/>
</dbReference>
<keyword evidence="3 6" id="KW-0812">Transmembrane</keyword>
<evidence type="ECO:0000256" key="1">
    <source>
        <dbReference type="ARBA" id="ARBA00004651"/>
    </source>
</evidence>
<evidence type="ECO:0000256" key="5">
    <source>
        <dbReference type="ARBA" id="ARBA00023136"/>
    </source>
</evidence>
<evidence type="ECO:0000313" key="9">
    <source>
        <dbReference type="Proteomes" id="UP000284868"/>
    </source>
</evidence>
<comment type="subcellular location">
    <subcellularLocation>
        <location evidence="1 6">Cell membrane</location>
        <topology evidence="1 6">Multi-pass membrane protein</topology>
    </subcellularLocation>
</comment>
<dbReference type="EMBL" id="QRPK01000009">
    <property type="protein sequence ID" value="RHM14116.1"/>
    <property type="molecule type" value="Genomic_DNA"/>
</dbReference>
<keyword evidence="6" id="KW-0813">Transport</keyword>
<dbReference type="PIRSF" id="PIRSF018968">
    <property type="entry name" value="ABC_permease_BceB"/>
    <property type="match status" value="1"/>
</dbReference>
<dbReference type="InterPro" id="IPR003838">
    <property type="entry name" value="ABC3_permease_C"/>
</dbReference>
<feature type="transmembrane region" description="Helical" evidence="6">
    <location>
        <begin position="660"/>
        <end position="686"/>
    </location>
</feature>
<dbReference type="AlphaFoldDB" id="A0A415PNC1"/>
<organism evidence="8 9">
    <name type="scientific">Amedibacillus dolichus</name>
    <dbReference type="NCBI Taxonomy" id="31971"/>
    <lineage>
        <taxon>Bacteria</taxon>
        <taxon>Bacillati</taxon>
        <taxon>Bacillota</taxon>
        <taxon>Erysipelotrichia</taxon>
        <taxon>Erysipelotrichales</taxon>
        <taxon>Erysipelotrichaceae</taxon>
        <taxon>Amedibacillus</taxon>
    </lineage>
</organism>
<proteinExistence type="inferred from homology"/>
<feature type="transmembrane region" description="Helical" evidence="6">
    <location>
        <begin position="626"/>
        <end position="648"/>
    </location>
</feature>
<dbReference type="Proteomes" id="UP000284868">
    <property type="component" value="Unassembled WGS sequence"/>
</dbReference>
<dbReference type="InterPro" id="IPR027022">
    <property type="entry name" value="ABC_permease_BceB-typ"/>
</dbReference>
<accession>A0A415PNC1</accession>
<dbReference type="GO" id="GO:0005886">
    <property type="term" value="C:plasma membrane"/>
    <property type="evidence" value="ECO:0007669"/>
    <property type="project" value="UniProtKB-SubCell"/>
</dbReference>
<dbReference type="GO" id="GO:0055085">
    <property type="term" value="P:transmembrane transport"/>
    <property type="evidence" value="ECO:0007669"/>
    <property type="project" value="UniProtKB-UniRule"/>
</dbReference>
<evidence type="ECO:0000313" key="8">
    <source>
        <dbReference type="EMBL" id="RHM14116.1"/>
    </source>
</evidence>
<dbReference type="OrthoDB" id="9781780at2"/>
<keyword evidence="4 6" id="KW-1133">Transmembrane helix</keyword>
<feature type="transmembrane region" description="Helical" evidence="6">
    <location>
        <begin position="17"/>
        <end position="37"/>
    </location>
</feature>
<keyword evidence="9" id="KW-1185">Reference proteome</keyword>
<evidence type="ECO:0000256" key="6">
    <source>
        <dbReference type="PIRNR" id="PIRNR018968"/>
    </source>
</evidence>
<protein>
    <submittedName>
        <fullName evidence="8">ABC transporter permease</fullName>
    </submittedName>
</protein>
<evidence type="ECO:0000256" key="4">
    <source>
        <dbReference type="ARBA" id="ARBA00022989"/>
    </source>
</evidence>
<comment type="caution">
    <text evidence="8">The sequence shown here is derived from an EMBL/GenBank/DDBJ whole genome shotgun (WGS) entry which is preliminary data.</text>
</comment>
<dbReference type="Pfam" id="PF02687">
    <property type="entry name" value="FtsX"/>
    <property type="match status" value="2"/>
</dbReference>
<feature type="transmembrane region" description="Helical" evidence="6">
    <location>
        <begin position="570"/>
        <end position="592"/>
    </location>
</feature>
<feature type="transmembrane region" description="Helical" evidence="6">
    <location>
        <begin position="236"/>
        <end position="260"/>
    </location>
</feature>
<dbReference type="InterPro" id="IPR052536">
    <property type="entry name" value="ABC-4_Integral_Memb_Prot"/>
</dbReference>
<gene>
    <name evidence="8" type="ORF">DWZ83_03165</name>
</gene>
<evidence type="ECO:0000256" key="3">
    <source>
        <dbReference type="ARBA" id="ARBA00022692"/>
    </source>
</evidence>
<feature type="domain" description="ABC3 transporter permease C-terminal" evidence="7">
    <location>
        <begin position="63"/>
        <end position="175"/>
    </location>
</feature>
<dbReference type="RefSeq" id="WP_118365354.1">
    <property type="nucleotide sequence ID" value="NZ_CAJKGD010000012.1"/>
</dbReference>
<keyword evidence="2 6" id="KW-1003">Cell membrane</keyword>
<evidence type="ECO:0000256" key="2">
    <source>
        <dbReference type="ARBA" id="ARBA00022475"/>
    </source>
</evidence>
<feature type="transmembrane region" description="Helical" evidence="6">
    <location>
        <begin position="107"/>
        <end position="135"/>
    </location>
</feature>
<evidence type="ECO:0000259" key="7">
    <source>
        <dbReference type="Pfam" id="PF02687"/>
    </source>
</evidence>
<feature type="transmembrane region" description="Helical" evidence="6">
    <location>
        <begin position="155"/>
        <end position="182"/>
    </location>
</feature>
<dbReference type="PANTHER" id="PTHR46795:SF3">
    <property type="entry name" value="ABC TRANSPORTER PERMEASE"/>
    <property type="match status" value="1"/>
</dbReference>
<feature type="transmembrane region" description="Helical" evidence="6">
    <location>
        <begin position="57"/>
        <end position="79"/>
    </location>
</feature>